<keyword evidence="2" id="KW-1185">Reference proteome</keyword>
<proteinExistence type="predicted"/>
<evidence type="ECO:0008006" key="3">
    <source>
        <dbReference type="Google" id="ProtNLM"/>
    </source>
</evidence>
<accession>M1ZCP1</accession>
<name>M1ZCP1_9FIRM</name>
<dbReference type="HOGENOM" id="CLU_3151562_0_0_9"/>
<evidence type="ECO:0000313" key="1">
    <source>
        <dbReference type="EMBL" id="SHD77976.1"/>
    </source>
</evidence>
<evidence type="ECO:0000313" key="2">
    <source>
        <dbReference type="Proteomes" id="UP000245423"/>
    </source>
</evidence>
<organism evidence="1 2">
    <name type="scientific">[Clostridium] ultunense Esp</name>
    <dbReference type="NCBI Taxonomy" id="1288971"/>
    <lineage>
        <taxon>Bacteria</taxon>
        <taxon>Bacillati</taxon>
        <taxon>Bacillota</taxon>
        <taxon>Tissierellia</taxon>
        <taxon>Tissierellales</taxon>
        <taxon>Tepidimicrobiaceae</taxon>
        <taxon>Schnuerera</taxon>
    </lineage>
</organism>
<protein>
    <recommendedName>
        <fullName evidence="3">Glutaredoxin</fullName>
    </recommendedName>
</protein>
<dbReference type="AlphaFoldDB" id="M1ZCP1"/>
<dbReference type="EMBL" id="LT669839">
    <property type="protein sequence ID" value="SHD77976.1"/>
    <property type="molecule type" value="Genomic_DNA"/>
</dbReference>
<dbReference type="Proteomes" id="UP000245423">
    <property type="component" value="Chromosome 1"/>
</dbReference>
<reference evidence="1 2" key="1">
    <citation type="submission" date="2016-11" db="EMBL/GenBank/DDBJ databases">
        <authorList>
            <person name="Manzoor S."/>
        </authorList>
    </citation>
    <scope>NUCLEOTIDE SEQUENCE [LARGE SCALE GENOMIC DNA]</scope>
    <source>
        <strain evidence="1">Clostridium ultunense strain Esp</strain>
    </source>
</reference>
<gene>
    <name evidence="1" type="ORF">CUESP1_2633</name>
</gene>
<sequence>MLYLKKFLKIRDNRPEFDEIKKAGGVGLPCIVINDGEQVIFDYKKLIV</sequence>